<dbReference type="GeneID" id="28839654"/>
<evidence type="ECO:0000313" key="3">
    <source>
        <dbReference type="Proteomes" id="UP000091956"/>
    </source>
</evidence>
<dbReference type="InterPro" id="IPR045518">
    <property type="entry name" value="2EXR"/>
</dbReference>
<evidence type="ECO:0000259" key="1">
    <source>
        <dbReference type="Pfam" id="PF20150"/>
    </source>
</evidence>
<dbReference type="PANTHER" id="PTHR35910:SF1">
    <property type="entry name" value="2EXR DOMAIN-CONTAINING PROTEIN"/>
    <property type="match status" value="1"/>
</dbReference>
<organism evidence="2 3">
    <name type="scientific">Pseudogymnoascus verrucosus</name>
    <dbReference type="NCBI Taxonomy" id="342668"/>
    <lineage>
        <taxon>Eukaryota</taxon>
        <taxon>Fungi</taxon>
        <taxon>Dikarya</taxon>
        <taxon>Ascomycota</taxon>
        <taxon>Pezizomycotina</taxon>
        <taxon>Leotiomycetes</taxon>
        <taxon>Thelebolales</taxon>
        <taxon>Thelebolaceae</taxon>
        <taxon>Pseudogymnoascus</taxon>
    </lineage>
</organism>
<sequence length="231" mass="27552">MATFHPFPRLTLELRIQIWGFATEDRVLRVRKTWNHNQGYWSPTAVPAVTRACSESREHCSYRKAFIINSSPRYIWANFDCDVIQMRSRLLADKNILERDEVRHLRIELVNEQGLDESEFFYHNHVHKLPDFPKLESFNLLVSDGLWPQWTDFIKETYWGACPRRNVRIVDRRTGEWIDEETSGAYHDYRDSNGGKNDNYTRVVDDEEEEEGRMEAMKRLQIPLPRIDLDY</sequence>
<evidence type="ECO:0000313" key="2">
    <source>
        <dbReference type="EMBL" id="OBT94716.1"/>
    </source>
</evidence>
<dbReference type="EMBL" id="KV460241">
    <property type="protein sequence ID" value="OBT94716.1"/>
    <property type="molecule type" value="Genomic_DNA"/>
</dbReference>
<gene>
    <name evidence="2" type="ORF">VE01_06268</name>
</gene>
<reference evidence="2 3" key="1">
    <citation type="submission" date="2016-03" db="EMBL/GenBank/DDBJ databases">
        <title>Comparative genomics of Pseudogymnoascus destructans, the fungus causing white-nose syndrome of bats.</title>
        <authorList>
            <person name="Palmer J.M."/>
            <person name="Drees K.P."/>
            <person name="Foster J.T."/>
            <person name="Lindner D.L."/>
        </authorList>
    </citation>
    <scope>NUCLEOTIDE SEQUENCE [LARGE SCALE GENOMIC DNA]</scope>
    <source>
        <strain evidence="2 3">UAMH 10579</strain>
    </source>
</reference>
<dbReference type="RefSeq" id="XP_018128449.1">
    <property type="nucleotide sequence ID" value="XM_018275721.2"/>
</dbReference>
<protein>
    <recommendedName>
        <fullName evidence="1">2EXR domain-containing protein</fullName>
    </recommendedName>
</protein>
<dbReference type="Pfam" id="PF20150">
    <property type="entry name" value="2EXR"/>
    <property type="match status" value="1"/>
</dbReference>
<accession>A0A1B8GFW4</accession>
<proteinExistence type="predicted"/>
<feature type="domain" description="2EXR" evidence="1">
    <location>
        <begin position="4"/>
        <end position="84"/>
    </location>
</feature>
<dbReference type="OrthoDB" id="3473305at2759"/>
<dbReference type="PANTHER" id="PTHR35910">
    <property type="entry name" value="2EXR DOMAIN-CONTAINING PROTEIN"/>
    <property type="match status" value="1"/>
</dbReference>
<dbReference type="AlphaFoldDB" id="A0A1B8GFW4"/>
<keyword evidence="3" id="KW-1185">Reference proteome</keyword>
<dbReference type="Proteomes" id="UP000091956">
    <property type="component" value="Unassembled WGS sequence"/>
</dbReference>
<name>A0A1B8GFW4_9PEZI</name>
<reference evidence="3" key="2">
    <citation type="journal article" date="2018" name="Nat. Commun.">
        <title>Extreme sensitivity to ultraviolet light in the fungal pathogen causing white-nose syndrome of bats.</title>
        <authorList>
            <person name="Palmer J.M."/>
            <person name="Drees K.P."/>
            <person name="Foster J.T."/>
            <person name="Lindner D.L."/>
        </authorList>
    </citation>
    <scope>NUCLEOTIDE SEQUENCE [LARGE SCALE GENOMIC DNA]</scope>
    <source>
        <strain evidence="3">UAMH 10579</strain>
    </source>
</reference>